<keyword evidence="5" id="KW-0547">Nucleotide-binding</keyword>
<accession>A0A2R8C0X7</accession>
<feature type="domain" description="Histidine kinase/HSP90-like ATPase" evidence="8">
    <location>
        <begin position="277"/>
        <end position="374"/>
    </location>
</feature>
<comment type="catalytic activity">
    <reaction evidence="1">
        <text>ATP + protein L-histidine = ADP + protein N-phospho-L-histidine.</text>
        <dbReference type="EC" id="2.7.13.3"/>
    </reaction>
</comment>
<reference evidence="9 10" key="1">
    <citation type="submission" date="2018-03" db="EMBL/GenBank/DDBJ databases">
        <authorList>
            <person name="Keele B.F."/>
        </authorList>
    </citation>
    <scope>NUCLEOTIDE SEQUENCE [LARGE SCALE GENOMIC DNA]</scope>
    <source>
        <strain evidence="9 10">CECT 8504</strain>
    </source>
</reference>
<dbReference type="InterPro" id="IPR011495">
    <property type="entry name" value="Sig_transdc_His_kin_sub2_dim/P"/>
</dbReference>
<evidence type="ECO:0000313" key="10">
    <source>
        <dbReference type="Proteomes" id="UP000244912"/>
    </source>
</evidence>
<dbReference type="InterPro" id="IPR003594">
    <property type="entry name" value="HATPase_dom"/>
</dbReference>
<dbReference type="Gene3D" id="3.30.565.10">
    <property type="entry name" value="Histidine kinase-like ATPase, C-terminal domain"/>
    <property type="match status" value="2"/>
</dbReference>
<dbReference type="Pfam" id="PF07568">
    <property type="entry name" value="HisKA_2"/>
    <property type="match status" value="1"/>
</dbReference>
<dbReference type="PANTHER" id="PTHR41523">
    <property type="entry name" value="TWO-COMPONENT SYSTEM SENSOR PROTEIN"/>
    <property type="match status" value="1"/>
</dbReference>
<dbReference type="Pfam" id="PF02518">
    <property type="entry name" value="HATPase_c"/>
    <property type="match status" value="1"/>
</dbReference>
<evidence type="ECO:0000256" key="5">
    <source>
        <dbReference type="ARBA" id="ARBA00022741"/>
    </source>
</evidence>
<keyword evidence="6 9" id="KW-0418">Kinase</keyword>
<dbReference type="OrthoDB" id="489241at2"/>
<proteinExistence type="predicted"/>
<evidence type="ECO:0000256" key="7">
    <source>
        <dbReference type="ARBA" id="ARBA00022840"/>
    </source>
</evidence>
<evidence type="ECO:0000256" key="6">
    <source>
        <dbReference type="ARBA" id="ARBA00022777"/>
    </source>
</evidence>
<keyword evidence="7" id="KW-0067">ATP-binding</keyword>
<dbReference type="RefSeq" id="WP_108895791.1">
    <property type="nucleotide sequence ID" value="NZ_ONZF01000014.1"/>
</dbReference>
<evidence type="ECO:0000256" key="3">
    <source>
        <dbReference type="ARBA" id="ARBA00022553"/>
    </source>
</evidence>
<dbReference type="AlphaFoldDB" id="A0A2R8C0X7"/>
<dbReference type="SMART" id="SM00387">
    <property type="entry name" value="HATPase_c"/>
    <property type="match status" value="2"/>
</dbReference>
<name>A0A2R8C0X7_9RHOB</name>
<dbReference type="GO" id="GO:0004673">
    <property type="term" value="F:protein histidine kinase activity"/>
    <property type="evidence" value="ECO:0007669"/>
    <property type="project" value="UniProtKB-EC"/>
</dbReference>
<sequence length="374" mass="40572">MAHTITSLSLTDTDDVKVLQQIAKAVTEAVGFKPFHATRVITCAMELSRNVIEHGRGGYARLSLHEPRGGTVVLRLAFADQGPGINNVDAALADKGPSLRKSGLGLGLSGVKRMADDFEIETGASGTRVKADFQAPVETSELARCAADAGMRCEEILMRESNADRRIRQLETDLGARDLAIGEVHHRTANNLTMIASLMRMERRRAKAEETRDVLASLGIRVESMARTHRLLQSGKESSVSPRAHLQQIAALAETFNRADLKVRVEVEADETPIPARLALGLGLITSELITNTFKHAFAGRNRGHIKLSLFTEGELVRFRFGDDGNGLSDGQQPERSGSLGWSMIRGTVSSNMGHLSVDGREGLTVEMTFPVIA</sequence>
<evidence type="ECO:0000256" key="2">
    <source>
        <dbReference type="ARBA" id="ARBA00012438"/>
    </source>
</evidence>
<dbReference type="GO" id="GO:0005524">
    <property type="term" value="F:ATP binding"/>
    <property type="evidence" value="ECO:0007669"/>
    <property type="project" value="UniProtKB-KW"/>
</dbReference>
<gene>
    <name evidence="9" type="primary">pdtaS_4</name>
    <name evidence="9" type="ORF">PAA8504_03924</name>
</gene>
<keyword evidence="10" id="KW-1185">Reference proteome</keyword>
<evidence type="ECO:0000256" key="1">
    <source>
        <dbReference type="ARBA" id="ARBA00000085"/>
    </source>
</evidence>
<dbReference type="EC" id="2.7.13.3" evidence="2"/>
<dbReference type="EMBL" id="ONZF01000014">
    <property type="protein sequence ID" value="SPJ26068.1"/>
    <property type="molecule type" value="Genomic_DNA"/>
</dbReference>
<feature type="domain" description="Histidine kinase/HSP90-like ATPase" evidence="8">
    <location>
        <begin position="35"/>
        <end position="137"/>
    </location>
</feature>
<dbReference type="PANTHER" id="PTHR41523:SF8">
    <property type="entry name" value="ETHYLENE RESPONSE SENSOR PROTEIN"/>
    <property type="match status" value="1"/>
</dbReference>
<protein>
    <recommendedName>
        <fullName evidence="2">histidine kinase</fullName>
        <ecNumber evidence="2">2.7.13.3</ecNumber>
    </recommendedName>
</protein>
<evidence type="ECO:0000259" key="8">
    <source>
        <dbReference type="SMART" id="SM00387"/>
    </source>
</evidence>
<dbReference type="InterPro" id="IPR036890">
    <property type="entry name" value="HATPase_C_sf"/>
</dbReference>
<dbReference type="Pfam" id="PF13581">
    <property type="entry name" value="HATPase_c_2"/>
    <property type="match status" value="1"/>
</dbReference>
<keyword evidence="4 9" id="KW-0808">Transferase</keyword>
<evidence type="ECO:0000256" key="4">
    <source>
        <dbReference type="ARBA" id="ARBA00022679"/>
    </source>
</evidence>
<evidence type="ECO:0000313" key="9">
    <source>
        <dbReference type="EMBL" id="SPJ26068.1"/>
    </source>
</evidence>
<dbReference type="Proteomes" id="UP000244912">
    <property type="component" value="Unassembled WGS sequence"/>
</dbReference>
<dbReference type="SUPFAM" id="SSF55874">
    <property type="entry name" value="ATPase domain of HSP90 chaperone/DNA topoisomerase II/histidine kinase"/>
    <property type="match status" value="2"/>
</dbReference>
<keyword evidence="3" id="KW-0597">Phosphoprotein</keyword>
<organism evidence="9 10">
    <name type="scientific">Palleronia abyssalis</name>
    <dbReference type="NCBI Taxonomy" id="1501240"/>
    <lineage>
        <taxon>Bacteria</taxon>
        <taxon>Pseudomonadati</taxon>
        <taxon>Pseudomonadota</taxon>
        <taxon>Alphaproteobacteria</taxon>
        <taxon>Rhodobacterales</taxon>
        <taxon>Roseobacteraceae</taxon>
        <taxon>Palleronia</taxon>
    </lineage>
</organism>